<sequence>MFDYKLDDSKSLYIAQLSFLAKITDYEDTKKKASSFKEKGDIEIIIPYFKEFTIQNVVSDDFFTAIINIKEFTTMYFYEEFNVFLYYDVFNTLFLLAFPAPGEERDFLQYISLNILVNLVDFPILQYATKIIEMDVIRLISKILNSPFDEVVNYAIQLLVSIAPIDISYSQDILSFINVDFLIHINQKFQNNSLIKRNINLLVYLLSRCDVKKETNQFIEFFRIRINEIHHQISSQPNNEEFDSIIGNIITLFQISHNLIKDDQIAICFKQFPEFIQLLNYSLSFNSENESKYFKIWEPAIKTIDFLHYLDDELIKGLNYQKLIPFLISNDEIISELITETFINILRSQKSVVLFVEKYNIINQLIITRSLELNYPTNKNAISAISNAILHSPKYLLPTFVETGCLVQLLDSLYIDDNSILCQIINCINILLSTHVLDEQKNDIAETEFIKYFDFSCINDILSNEEDAVRFSFENLIKNHPKFFSSEN</sequence>
<evidence type="ECO:0000313" key="2">
    <source>
        <dbReference type="Proteomes" id="UP001470230"/>
    </source>
</evidence>
<dbReference type="InterPro" id="IPR011989">
    <property type="entry name" value="ARM-like"/>
</dbReference>
<accession>A0ABR2LBP6</accession>
<gene>
    <name evidence="1" type="ORF">M9Y10_002087</name>
</gene>
<dbReference type="EMBL" id="JAPFFF010000001">
    <property type="protein sequence ID" value="KAK8899765.1"/>
    <property type="molecule type" value="Genomic_DNA"/>
</dbReference>
<protein>
    <submittedName>
        <fullName evidence="1">Uncharacterized protein</fullName>
    </submittedName>
</protein>
<comment type="caution">
    <text evidence="1">The sequence shown here is derived from an EMBL/GenBank/DDBJ whole genome shotgun (WGS) entry which is preliminary data.</text>
</comment>
<dbReference type="Gene3D" id="1.25.10.10">
    <property type="entry name" value="Leucine-rich Repeat Variant"/>
    <property type="match status" value="1"/>
</dbReference>
<evidence type="ECO:0000313" key="1">
    <source>
        <dbReference type="EMBL" id="KAK8899765.1"/>
    </source>
</evidence>
<dbReference type="Proteomes" id="UP001470230">
    <property type="component" value="Unassembled WGS sequence"/>
</dbReference>
<reference evidence="1 2" key="1">
    <citation type="submission" date="2024-04" db="EMBL/GenBank/DDBJ databases">
        <title>Tritrichomonas musculus Genome.</title>
        <authorList>
            <person name="Alves-Ferreira E."/>
            <person name="Grigg M."/>
            <person name="Lorenzi H."/>
            <person name="Galac M."/>
        </authorList>
    </citation>
    <scope>NUCLEOTIDE SEQUENCE [LARGE SCALE GENOMIC DNA]</scope>
    <source>
        <strain evidence="1 2">EAF2021</strain>
    </source>
</reference>
<proteinExistence type="predicted"/>
<keyword evidence="2" id="KW-1185">Reference proteome</keyword>
<organism evidence="1 2">
    <name type="scientific">Tritrichomonas musculus</name>
    <dbReference type="NCBI Taxonomy" id="1915356"/>
    <lineage>
        <taxon>Eukaryota</taxon>
        <taxon>Metamonada</taxon>
        <taxon>Parabasalia</taxon>
        <taxon>Tritrichomonadida</taxon>
        <taxon>Tritrichomonadidae</taxon>
        <taxon>Tritrichomonas</taxon>
    </lineage>
</organism>
<dbReference type="SUPFAM" id="SSF48371">
    <property type="entry name" value="ARM repeat"/>
    <property type="match status" value="1"/>
</dbReference>
<name>A0ABR2LBP6_9EUKA</name>
<dbReference type="InterPro" id="IPR016024">
    <property type="entry name" value="ARM-type_fold"/>
</dbReference>